<reference evidence="1" key="1">
    <citation type="submission" date="2020-10" db="EMBL/GenBank/DDBJ databases">
        <title>Chromosome-scale genome assembly of the Allis shad, Alosa alosa.</title>
        <authorList>
            <person name="Margot Z."/>
            <person name="Christophe K."/>
            <person name="Cabau C."/>
            <person name="Louis A."/>
            <person name="Berthelot C."/>
            <person name="Parey E."/>
            <person name="Roest Crollius H."/>
            <person name="Montfort J."/>
            <person name="Robinson-Rechavi M."/>
            <person name="Bucao C."/>
            <person name="Bouchez O."/>
            <person name="Gislard M."/>
            <person name="Lluch J."/>
            <person name="Milhes M."/>
            <person name="Lampietro C."/>
            <person name="Lopez Roques C."/>
            <person name="Donnadieu C."/>
            <person name="Braasch I."/>
            <person name="Desvignes T."/>
            <person name="Postlethwait J."/>
            <person name="Bobe J."/>
            <person name="Guiguen Y."/>
        </authorList>
    </citation>
    <scope>NUCLEOTIDE SEQUENCE</scope>
    <source>
        <strain evidence="1">M-15738</strain>
        <tissue evidence="1">Blood</tissue>
    </source>
</reference>
<accession>A0AAV6GXW2</accession>
<evidence type="ECO:0000313" key="2">
    <source>
        <dbReference type="Proteomes" id="UP000823561"/>
    </source>
</evidence>
<organism evidence="1 2">
    <name type="scientific">Alosa alosa</name>
    <name type="common">allis shad</name>
    <dbReference type="NCBI Taxonomy" id="278164"/>
    <lineage>
        <taxon>Eukaryota</taxon>
        <taxon>Metazoa</taxon>
        <taxon>Chordata</taxon>
        <taxon>Craniata</taxon>
        <taxon>Vertebrata</taxon>
        <taxon>Euteleostomi</taxon>
        <taxon>Actinopterygii</taxon>
        <taxon>Neopterygii</taxon>
        <taxon>Teleostei</taxon>
        <taxon>Clupei</taxon>
        <taxon>Clupeiformes</taxon>
        <taxon>Clupeoidei</taxon>
        <taxon>Clupeidae</taxon>
        <taxon>Alosa</taxon>
    </lineage>
</organism>
<feature type="non-terminal residue" evidence="1">
    <location>
        <position position="91"/>
    </location>
</feature>
<dbReference type="EMBL" id="JADWDJ010000007">
    <property type="protein sequence ID" value="KAG5277811.1"/>
    <property type="molecule type" value="Genomic_DNA"/>
</dbReference>
<evidence type="ECO:0000313" key="1">
    <source>
        <dbReference type="EMBL" id="KAG5277811.1"/>
    </source>
</evidence>
<proteinExistence type="predicted"/>
<name>A0AAV6GXW2_9TELE</name>
<protein>
    <submittedName>
        <fullName evidence="1">Uncharacterized protein</fullName>
    </submittedName>
</protein>
<dbReference type="AlphaFoldDB" id="A0AAV6GXW2"/>
<sequence>MDLPLTFSSTDTTSVGPRVKEEDIKEEEYGHMISCPDEDEKPFAELHCKTETDVTESNVTNTETQQTAEEVKVKEEEFGPTLHQVDLGLLV</sequence>
<keyword evidence="2" id="KW-1185">Reference proteome</keyword>
<dbReference type="Proteomes" id="UP000823561">
    <property type="component" value="Chromosome 7"/>
</dbReference>
<comment type="caution">
    <text evidence="1">The sequence shown here is derived from an EMBL/GenBank/DDBJ whole genome shotgun (WGS) entry which is preliminary data.</text>
</comment>
<gene>
    <name evidence="1" type="ORF">AALO_G00091650</name>
</gene>